<keyword evidence="3" id="KW-0597">Phosphoprotein</keyword>
<sequence length="457" mass="50360">MAVPAGIFREYDIRGIVDRDLTDELVYDIGRAIGSEARSRGLSRMVVGRDGRLSGPRFLDALSKGLVSTGCTVIDVERVPTPTLYYAVFQLQAEGGVMVTGSHNPADYNGFKSMLGSGTLHGKQIQEIRQRIENKDFVTGQGHVENVDIRWDYIQRIVGDVKLARPLRIGIDCGNGVTGAVAPQLFQELGCEVHGIFTEVDGNFPNHHPDPTVEKNLQDLIRLVDEKDLDLGLAFDGDGDRLGVVAPGGEIIWADRQMILLAQDVISRNPGAPIIFDVKCSRFLPAAINEAGGKAVMWKTGHSLIKSKMQEMQAPLAGEMSGHIFFKERWYGFDDAMYTGARLLEILSRDPRAPGEVLRSLPKGFSTPELRIDTPEGRNFTLVDDLKKAANFPDAKIIDLDGIRVEFPDGWGLARASNTQPAVVVRFEADSPEALKRIQEQFRSLLLQVEPGLELPF</sequence>
<dbReference type="SUPFAM" id="SSF55957">
    <property type="entry name" value="Phosphoglucomutase, C-terminal domain"/>
    <property type="match status" value="1"/>
</dbReference>
<feature type="domain" description="Alpha-D-phosphohexomutase C-terminal" evidence="8">
    <location>
        <begin position="383"/>
        <end position="443"/>
    </location>
</feature>
<dbReference type="EMBL" id="JBBPCO010000012">
    <property type="protein sequence ID" value="MEK8090449.1"/>
    <property type="molecule type" value="Genomic_DNA"/>
</dbReference>
<dbReference type="PRINTS" id="PR00509">
    <property type="entry name" value="PGMPMM"/>
</dbReference>
<dbReference type="InterPro" id="IPR005843">
    <property type="entry name" value="A-D-PHexomutase_C"/>
</dbReference>
<evidence type="ECO:0000256" key="4">
    <source>
        <dbReference type="ARBA" id="ARBA00022723"/>
    </source>
</evidence>
<dbReference type="Pfam" id="PF02879">
    <property type="entry name" value="PGM_PMM_II"/>
    <property type="match status" value="1"/>
</dbReference>
<gene>
    <name evidence="12" type="ORF">WOB96_11835</name>
</gene>
<feature type="domain" description="Alpha-D-phosphohexomutase alpha/beta/alpha" evidence="11">
    <location>
        <begin position="255"/>
        <end position="363"/>
    </location>
</feature>
<dbReference type="InterPro" id="IPR005844">
    <property type="entry name" value="A-D-PHexomutase_a/b/a-I"/>
</dbReference>
<dbReference type="Gene3D" id="3.40.120.10">
    <property type="entry name" value="Alpha-D-Glucose-1,6-Bisphosphate, subunit A, domain 3"/>
    <property type="match status" value="3"/>
</dbReference>
<dbReference type="InterPro" id="IPR005841">
    <property type="entry name" value="Alpha-D-phosphohexomutase_SF"/>
</dbReference>
<comment type="cofactor">
    <cofactor evidence="1">
        <name>Mg(2+)</name>
        <dbReference type="ChEBI" id="CHEBI:18420"/>
    </cofactor>
</comment>
<dbReference type="Pfam" id="PF02880">
    <property type="entry name" value="PGM_PMM_III"/>
    <property type="match status" value="1"/>
</dbReference>
<evidence type="ECO:0000256" key="6">
    <source>
        <dbReference type="ARBA" id="ARBA00023235"/>
    </source>
</evidence>
<protein>
    <submittedName>
        <fullName evidence="12">Phosphomannomutase/phosphoglucomutase</fullName>
    </submittedName>
</protein>
<proteinExistence type="inferred from homology"/>
<dbReference type="InterPro" id="IPR016055">
    <property type="entry name" value="A-D-PHexomutase_a/b/a-I/II/III"/>
</dbReference>
<dbReference type="Pfam" id="PF02878">
    <property type="entry name" value="PGM_PMM_I"/>
    <property type="match status" value="1"/>
</dbReference>
<evidence type="ECO:0000259" key="10">
    <source>
        <dbReference type="Pfam" id="PF02879"/>
    </source>
</evidence>
<dbReference type="CDD" id="cd03089">
    <property type="entry name" value="PMM_PGM"/>
    <property type="match status" value="1"/>
</dbReference>
<feature type="domain" description="Alpha-D-phosphohexomutase alpha/beta/alpha" evidence="9">
    <location>
        <begin position="7"/>
        <end position="137"/>
    </location>
</feature>
<dbReference type="Gene3D" id="3.30.310.50">
    <property type="entry name" value="Alpha-D-phosphohexomutase, C-terminal domain"/>
    <property type="match status" value="1"/>
</dbReference>
<evidence type="ECO:0000259" key="8">
    <source>
        <dbReference type="Pfam" id="PF00408"/>
    </source>
</evidence>
<dbReference type="InterPro" id="IPR005845">
    <property type="entry name" value="A-D-PHexomutase_a/b/a-II"/>
</dbReference>
<evidence type="ECO:0000256" key="3">
    <source>
        <dbReference type="ARBA" id="ARBA00022553"/>
    </source>
</evidence>
<dbReference type="InterPro" id="IPR005846">
    <property type="entry name" value="A-D-PHexomutase_a/b/a-III"/>
</dbReference>
<keyword evidence="6" id="KW-0413">Isomerase</keyword>
<keyword evidence="5 7" id="KW-0460">Magnesium</keyword>
<keyword evidence="4 7" id="KW-0479">Metal-binding</keyword>
<dbReference type="InterPro" id="IPR036900">
    <property type="entry name" value="A-D-PHexomutase_C_sf"/>
</dbReference>
<name>A0ABU9DAN2_9PROT</name>
<evidence type="ECO:0000313" key="13">
    <source>
        <dbReference type="Proteomes" id="UP001446205"/>
    </source>
</evidence>
<evidence type="ECO:0000256" key="1">
    <source>
        <dbReference type="ARBA" id="ARBA00001946"/>
    </source>
</evidence>
<evidence type="ECO:0000256" key="5">
    <source>
        <dbReference type="ARBA" id="ARBA00022842"/>
    </source>
</evidence>
<reference evidence="12 13" key="1">
    <citation type="submission" date="2024-04" db="EMBL/GenBank/DDBJ databases">
        <authorList>
            <person name="Abashina T."/>
            <person name="Shaikin A."/>
        </authorList>
    </citation>
    <scope>NUCLEOTIDE SEQUENCE [LARGE SCALE GENOMIC DNA]</scope>
    <source>
        <strain evidence="12 13">AAFK</strain>
    </source>
</reference>
<organism evidence="12 13">
    <name type="scientific">Thermithiobacillus plumbiphilus</name>
    <dbReference type="NCBI Taxonomy" id="1729899"/>
    <lineage>
        <taxon>Bacteria</taxon>
        <taxon>Pseudomonadati</taxon>
        <taxon>Pseudomonadota</taxon>
        <taxon>Acidithiobacillia</taxon>
        <taxon>Acidithiobacillales</taxon>
        <taxon>Thermithiobacillaceae</taxon>
        <taxon>Thermithiobacillus</taxon>
    </lineage>
</organism>
<comment type="caution">
    <text evidence="12">The sequence shown here is derived from an EMBL/GenBank/DDBJ whole genome shotgun (WGS) entry which is preliminary data.</text>
</comment>
<dbReference type="PROSITE" id="PS00710">
    <property type="entry name" value="PGM_PMM"/>
    <property type="match status" value="1"/>
</dbReference>
<dbReference type="SUPFAM" id="SSF53738">
    <property type="entry name" value="Phosphoglucomutase, first 3 domains"/>
    <property type="match status" value="3"/>
</dbReference>
<feature type="domain" description="Alpha-D-phosphohexomutase alpha/beta/alpha" evidence="10">
    <location>
        <begin position="152"/>
        <end position="247"/>
    </location>
</feature>
<evidence type="ECO:0000256" key="7">
    <source>
        <dbReference type="RuleBase" id="RU004326"/>
    </source>
</evidence>
<dbReference type="RefSeq" id="WP_341371505.1">
    <property type="nucleotide sequence ID" value="NZ_JBBPCO010000012.1"/>
</dbReference>
<comment type="similarity">
    <text evidence="2 7">Belongs to the phosphohexose mutase family.</text>
</comment>
<keyword evidence="13" id="KW-1185">Reference proteome</keyword>
<accession>A0ABU9DAN2</accession>
<dbReference type="PANTHER" id="PTHR43771">
    <property type="entry name" value="PHOSPHOMANNOMUTASE"/>
    <property type="match status" value="1"/>
</dbReference>
<evidence type="ECO:0000259" key="11">
    <source>
        <dbReference type="Pfam" id="PF02880"/>
    </source>
</evidence>
<evidence type="ECO:0000256" key="2">
    <source>
        <dbReference type="ARBA" id="ARBA00010231"/>
    </source>
</evidence>
<dbReference type="Proteomes" id="UP001446205">
    <property type="component" value="Unassembled WGS sequence"/>
</dbReference>
<evidence type="ECO:0000259" key="9">
    <source>
        <dbReference type="Pfam" id="PF02878"/>
    </source>
</evidence>
<dbReference type="PANTHER" id="PTHR43771:SF2">
    <property type="entry name" value="PHOSPHOMANNOMUTASE_PHOSPHOGLUCOMUTASE"/>
    <property type="match status" value="1"/>
</dbReference>
<dbReference type="InterPro" id="IPR016066">
    <property type="entry name" value="A-D-PHexomutase_CS"/>
</dbReference>
<dbReference type="Pfam" id="PF00408">
    <property type="entry name" value="PGM_PMM_IV"/>
    <property type="match status" value="1"/>
</dbReference>
<evidence type="ECO:0000313" key="12">
    <source>
        <dbReference type="EMBL" id="MEK8090449.1"/>
    </source>
</evidence>